<keyword evidence="4 5" id="KW-0472">Membrane</keyword>
<feature type="transmembrane region" description="Helical" evidence="5">
    <location>
        <begin position="159"/>
        <end position="181"/>
    </location>
</feature>
<feature type="transmembrane region" description="Helical" evidence="5">
    <location>
        <begin position="1054"/>
        <end position="1076"/>
    </location>
</feature>
<evidence type="ECO:0000313" key="8">
    <source>
        <dbReference type="Proteomes" id="UP000324832"/>
    </source>
</evidence>
<evidence type="ECO:0000256" key="4">
    <source>
        <dbReference type="ARBA" id="ARBA00023136"/>
    </source>
</evidence>
<feature type="transmembrane region" description="Helical" evidence="5">
    <location>
        <begin position="306"/>
        <end position="327"/>
    </location>
</feature>
<dbReference type="InterPro" id="IPR036259">
    <property type="entry name" value="MFS_trans_sf"/>
</dbReference>
<dbReference type="CDD" id="cd17317">
    <property type="entry name" value="MFS_SLC22"/>
    <property type="match status" value="1"/>
</dbReference>
<dbReference type="FunFam" id="1.20.1250.20:FF:000023">
    <property type="entry name" value="Solute carrier family 22 member 6"/>
    <property type="match status" value="3"/>
</dbReference>
<feature type="domain" description="Major facilitator superfamily (MFS) profile" evidence="6">
    <location>
        <begin position="33"/>
        <end position="474"/>
    </location>
</feature>
<feature type="transmembrane region" description="Helical" evidence="5">
    <location>
        <begin position="1501"/>
        <end position="1525"/>
    </location>
</feature>
<feature type="transmembrane region" description="Helical" evidence="5">
    <location>
        <begin position="133"/>
        <end position="153"/>
    </location>
</feature>
<name>A0A5E4QTC7_9NEOP</name>
<keyword evidence="8" id="KW-1185">Reference proteome</keyword>
<dbReference type="Pfam" id="PF00083">
    <property type="entry name" value="Sugar_tr"/>
    <property type="match status" value="4"/>
</dbReference>
<feature type="transmembrane region" description="Helical" evidence="5">
    <location>
        <begin position="842"/>
        <end position="861"/>
    </location>
</feature>
<sequence>MLENKKQDVELESQGEDQITKAIGAIGRWQIWICCIVFLVKFPVAWHQMSIIFLAPPMNFTCSVNDQFDNHCEANCTSYKYDHNVFGETIVSQWNLVCEREWLKNATQTIFMLGILVGSMLFGYLSDRFGRRAPFLAAVFLQLISGVATAYSVNWYMFTALRFILAVATGGTMVTSFVLTMELIGTRFRATVGILYQIPFNFGHLLLPFFGYFFRNWSHFQLAISMPSILFMSYYYLLPESPRWLLTVGRVDDAVKIMETAAKRNGRATEGIRSSIQKMMAGSTKDTKEHSFIDLFRTPRLRSRTIAICFNWFVCGFCFFGVSQYIGHFSGNIFSNVAISAAILVPGTLISIYANKVLGRKITLISSNCVTGLSCLLINVVPKTESSHLLLGCIGLWGMSISFATVYLYAGELFPTVVRNSGVGLSSTVARIGSMLAPFVATLAHKSAWFPPIAFGVVPLIGSCLCILLPDTRVIRVRSWKPINIRVKYLVMANDDSIETVIGRFGRYQIWIFFLITVGRLPAEYQLTNVVFLTPNAEYVCNDIGVNYTANYCPCDNPVYDISIMRSASSDWNLICDRRQLASFAQSMLQVGVLIGSLFYGYIADRYGRKLANILALVTEVIFVALSAFATEFWMFVICRFLVGTGFGGATLCCYVIIIELSGKSFRPYLTGLLEIPFIAAYITLPVIAYFLKDWRDLQLASSVPFAFTIFYYWIIPESPRWLITMGKKEEAVQLLKYIAKKNNMLVDDIERVVDKAYEESQDERKQQYGSYLDLFRTPKIRTYSMITAFVWFCCSHSFYGINQYIGRLDGNIYINLVLSAATLIPAMIYVVFASLYLKRRLAIIASFALTALTLFLFLVVPKSMDTLILVLTIISQTGAFTAFAQVYLFSCEIFPTVIRNSAMGLSSTFARLGSFIAPFVVNIGIEWVTITIFSVTVLFACFLCFFLPETKDIVLLNSIGQTEKDEAPHKTATGECCSINATSWNTSREYGRKIATLLSLVTEVIFVAMSAAATELWMFVACRFLIGTGVGGTMLCCYVIIIELSGKSFRPYLTGLIEIAYIVGYISMPGIAYLLNDWRNMQLASSIPFAFTIFYYWLIPESPRWLITMGKKKEAVQLLTYISTKNNMPVDNIESMVDKAYEESQKERKHHYGSYLDLFRTPKLRTYTMITAFVWLCCSHSFFGINQYIGLLQGNIYINVVLSAATLIPAMIYVIFASLYMRRKAAIIASFVVTAASLLFFLVVPKSMESITLTLAIIGQTGAYTAFVQIYLFSCEIFPTIIRNSAMGFGSVFARRQLASLAQSMLQVGILVGSLFYGYLSDRYGRKIANVLSLVTEVIFVAMSAAATELWMFAVCRFLIGTGVGGTMLCCYVIIIELSGKSFRPYLTGLIEISYISAYMSMPAIAYFLEDWRHLQLATSIPFSFSIFYYWLIPESPRWLITMGKKKEAVQLLTYISKKNNMTVENIDAIVEKAHEESQQQRKQNYASYFDLFKTPKIRLYTIITAFVWLCCSHSFFGINQYIGRLQGNIYINVVLSAATLIPAMIYVVFASLYMRRKVAIIASFVVTAVSLLFFLVVPKSMESITLALAIIGQTGAYTAFVQTYLFTSEIFPTVLRNSAMGFGSVFARFGGFIAPFVVNVGIEWVSISVFSIIALIAGCLCFFLPETKGIVLLNTINQTEK</sequence>
<feature type="transmembrane region" description="Helical" evidence="5">
    <location>
        <begin position="220"/>
        <end position="238"/>
    </location>
</feature>
<feature type="transmembrane region" description="Helical" evidence="5">
    <location>
        <begin position="995"/>
        <end position="1013"/>
    </location>
</feature>
<evidence type="ECO:0000256" key="2">
    <source>
        <dbReference type="ARBA" id="ARBA00022692"/>
    </source>
</evidence>
<feature type="transmembrane region" description="Helical" evidence="5">
    <location>
        <begin position="1168"/>
        <end position="1191"/>
    </location>
</feature>
<dbReference type="SUPFAM" id="SSF103473">
    <property type="entry name" value="MFS general substrate transporter"/>
    <property type="match status" value="4"/>
</dbReference>
<feature type="transmembrane region" description="Helical" evidence="5">
    <location>
        <begin position="1352"/>
        <end position="1376"/>
    </location>
</feature>
<feature type="transmembrane region" description="Helical" evidence="5">
    <location>
        <begin position="449"/>
        <end position="469"/>
    </location>
</feature>
<feature type="transmembrane region" description="Helical" evidence="5">
    <location>
        <begin position="1416"/>
        <end position="1434"/>
    </location>
</feature>
<feature type="transmembrane region" description="Helical" evidence="5">
    <location>
        <begin position="1531"/>
        <end position="1551"/>
    </location>
</feature>
<protein>
    <recommendedName>
        <fullName evidence="6">Major facilitator superfamily (MFS) profile domain-containing protein</fullName>
    </recommendedName>
</protein>
<feature type="transmembrane region" description="Helical" evidence="5">
    <location>
        <begin position="193"/>
        <end position="214"/>
    </location>
</feature>
<dbReference type="GO" id="GO:0022857">
    <property type="term" value="F:transmembrane transporter activity"/>
    <property type="evidence" value="ECO:0007669"/>
    <property type="project" value="InterPro"/>
</dbReference>
<feature type="transmembrane region" description="Helical" evidence="5">
    <location>
        <begin position="611"/>
        <end position="629"/>
    </location>
</feature>
<feature type="transmembrane region" description="Helical" evidence="5">
    <location>
        <begin position="783"/>
        <end position="802"/>
    </location>
</feature>
<feature type="transmembrane region" description="Helical" evidence="5">
    <location>
        <begin position="814"/>
        <end position="835"/>
    </location>
</feature>
<feature type="transmembrane region" description="Helical" evidence="5">
    <location>
        <begin position="333"/>
        <end position="355"/>
    </location>
</feature>
<feature type="transmembrane region" description="Helical" evidence="5">
    <location>
        <begin position="635"/>
        <end position="658"/>
    </location>
</feature>
<feature type="transmembrane region" description="Helical" evidence="5">
    <location>
        <begin position="670"/>
        <end position="692"/>
    </location>
</feature>
<feature type="transmembrane region" description="Helical" evidence="5">
    <location>
        <begin position="31"/>
        <end position="55"/>
    </location>
</feature>
<dbReference type="Proteomes" id="UP000324832">
    <property type="component" value="Unassembled WGS sequence"/>
</dbReference>
<feature type="transmembrane region" description="Helical" evidence="5">
    <location>
        <begin position="1646"/>
        <end position="1666"/>
    </location>
</feature>
<dbReference type="EMBL" id="FZQP02004778">
    <property type="protein sequence ID" value="VVD00492.1"/>
    <property type="molecule type" value="Genomic_DNA"/>
</dbReference>
<evidence type="ECO:0000313" key="7">
    <source>
        <dbReference type="EMBL" id="VVD00494.1"/>
    </source>
</evidence>
<evidence type="ECO:0000256" key="1">
    <source>
        <dbReference type="ARBA" id="ARBA00004141"/>
    </source>
</evidence>
<feature type="transmembrane region" description="Helical" evidence="5">
    <location>
        <begin position="1560"/>
        <end position="1579"/>
    </location>
</feature>
<feature type="domain" description="Major facilitator superfamily (MFS) profile" evidence="6">
    <location>
        <begin position="1256"/>
        <end position="1671"/>
    </location>
</feature>
<accession>A0A5E4QTC7</accession>
<feature type="transmembrane region" description="Helical" evidence="5">
    <location>
        <begin position="698"/>
        <end position="716"/>
    </location>
</feature>
<dbReference type="InterPro" id="IPR020846">
    <property type="entry name" value="MFS_dom"/>
</dbReference>
<feature type="transmembrane region" description="Helical" evidence="5">
    <location>
        <begin position="388"/>
        <end position="410"/>
    </location>
</feature>
<feature type="transmembrane region" description="Helical" evidence="5">
    <location>
        <begin position="1197"/>
        <end position="1220"/>
    </location>
</feature>
<dbReference type="GO" id="GO:0016020">
    <property type="term" value="C:membrane"/>
    <property type="evidence" value="ECO:0007669"/>
    <property type="project" value="UniProtKB-SubCell"/>
</dbReference>
<dbReference type="PANTHER" id="PTHR24064">
    <property type="entry name" value="SOLUTE CARRIER FAMILY 22 MEMBER"/>
    <property type="match status" value="1"/>
</dbReference>
<feature type="transmembrane region" description="Helical" evidence="5">
    <location>
        <begin position="1019"/>
        <end position="1042"/>
    </location>
</feature>
<feature type="transmembrane region" description="Helical" evidence="5">
    <location>
        <begin position="1082"/>
        <end position="1100"/>
    </location>
</feature>
<feature type="domain" description="Major facilitator superfamily (MFS) profile" evidence="6">
    <location>
        <begin position="512"/>
        <end position="953"/>
    </location>
</feature>
<dbReference type="PROSITE" id="PS50850">
    <property type="entry name" value="MFS"/>
    <property type="match status" value="3"/>
</dbReference>
<feature type="transmembrane region" description="Helical" evidence="5">
    <location>
        <begin position="867"/>
        <end position="891"/>
    </location>
</feature>
<keyword evidence="3 5" id="KW-1133">Transmembrane helix</keyword>
<organism evidence="7 8">
    <name type="scientific">Leptidea sinapis</name>
    <dbReference type="NCBI Taxonomy" id="189913"/>
    <lineage>
        <taxon>Eukaryota</taxon>
        <taxon>Metazoa</taxon>
        <taxon>Ecdysozoa</taxon>
        <taxon>Arthropoda</taxon>
        <taxon>Hexapoda</taxon>
        <taxon>Insecta</taxon>
        <taxon>Pterygota</taxon>
        <taxon>Neoptera</taxon>
        <taxon>Endopterygota</taxon>
        <taxon>Lepidoptera</taxon>
        <taxon>Glossata</taxon>
        <taxon>Ditrysia</taxon>
        <taxon>Papilionoidea</taxon>
        <taxon>Pieridae</taxon>
        <taxon>Dismorphiinae</taxon>
        <taxon>Leptidea</taxon>
    </lineage>
</organism>
<evidence type="ECO:0000259" key="6">
    <source>
        <dbReference type="PROSITE" id="PS50850"/>
    </source>
</evidence>
<dbReference type="InterPro" id="IPR005828">
    <property type="entry name" value="MFS_sugar_transport-like"/>
</dbReference>
<feature type="transmembrane region" description="Helical" evidence="5">
    <location>
        <begin position="1227"/>
        <end position="1245"/>
    </location>
</feature>
<evidence type="ECO:0000256" key="5">
    <source>
        <dbReference type="SAM" id="Phobius"/>
    </source>
</evidence>
<dbReference type="EMBL" id="FZQP02004778">
    <property type="protein sequence ID" value="VVD00494.1"/>
    <property type="molecule type" value="Genomic_DNA"/>
</dbReference>
<feature type="transmembrane region" description="Helical" evidence="5">
    <location>
        <begin position="1328"/>
        <end position="1346"/>
    </location>
</feature>
<feature type="transmembrane region" description="Helical" evidence="5">
    <location>
        <begin position="1585"/>
        <end position="1609"/>
    </location>
</feature>
<keyword evidence="2 5" id="KW-0812">Transmembrane</keyword>
<feature type="transmembrane region" description="Helical" evidence="5">
    <location>
        <begin position="1302"/>
        <end position="1321"/>
    </location>
</feature>
<dbReference type="Gene3D" id="1.20.1250.20">
    <property type="entry name" value="MFS general substrate transporter like domains"/>
    <property type="match status" value="4"/>
</dbReference>
<feature type="transmembrane region" description="Helical" evidence="5">
    <location>
        <begin position="587"/>
        <end position="604"/>
    </location>
</feature>
<evidence type="ECO:0000256" key="3">
    <source>
        <dbReference type="ARBA" id="ARBA00022989"/>
    </source>
</evidence>
<feature type="transmembrane region" description="Helical" evidence="5">
    <location>
        <begin position="928"/>
        <end position="948"/>
    </location>
</feature>
<reference evidence="7 8" key="1">
    <citation type="submission" date="2017-07" db="EMBL/GenBank/DDBJ databases">
        <authorList>
            <person name="Talla V."/>
            <person name="Backstrom N."/>
        </authorList>
    </citation>
    <scope>NUCLEOTIDE SEQUENCE [LARGE SCALE GENOMIC DNA]</scope>
</reference>
<feature type="transmembrane region" description="Helical" evidence="5">
    <location>
        <begin position="109"/>
        <end position="126"/>
    </location>
</feature>
<gene>
    <name evidence="7" type="ORF">LSINAPIS_LOCUS11120</name>
</gene>
<proteinExistence type="predicted"/>
<comment type="subcellular location">
    <subcellularLocation>
        <location evidence="1">Membrane</location>
        <topology evidence="1">Multi-pass membrane protein</topology>
    </subcellularLocation>
</comment>
<feature type="transmembrane region" description="Helical" evidence="5">
    <location>
        <begin position="1388"/>
        <end position="1410"/>
    </location>
</feature>